<dbReference type="GO" id="GO:0008374">
    <property type="term" value="F:O-acyltransferase activity"/>
    <property type="evidence" value="ECO:0007669"/>
    <property type="project" value="InterPro"/>
</dbReference>
<gene>
    <name evidence="2" type="primary">LOC117639771</name>
</gene>
<dbReference type="FunCoup" id="A0A6P8ZHB3">
    <property type="interactions" value="169"/>
</dbReference>
<dbReference type="KEGG" id="tpal:117639771"/>
<name>A0A6P8ZHB3_THRPL</name>
<dbReference type="GO" id="GO:0006629">
    <property type="term" value="P:lipid metabolic process"/>
    <property type="evidence" value="ECO:0007669"/>
    <property type="project" value="InterPro"/>
</dbReference>
<dbReference type="SUPFAM" id="SSF53474">
    <property type="entry name" value="alpha/beta-Hydrolases"/>
    <property type="match status" value="1"/>
</dbReference>
<keyword evidence="1" id="KW-1185">Reference proteome</keyword>
<accession>A0A6P8ZHB3</accession>
<organism evidence="2">
    <name type="scientific">Thrips palmi</name>
    <name type="common">Melon thrips</name>
    <dbReference type="NCBI Taxonomy" id="161013"/>
    <lineage>
        <taxon>Eukaryota</taxon>
        <taxon>Metazoa</taxon>
        <taxon>Ecdysozoa</taxon>
        <taxon>Arthropoda</taxon>
        <taxon>Hexapoda</taxon>
        <taxon>Insecta</taxon>
        <taxon>Pterygota</taxon>
        <taxon>Neoptera</taxon>
        <taxon>Paraneoptera</taxon>
        <taxon>Thysanoptera</taxon>
        <taxon>Terebrantia</taxon>
        <taxon>Thripoidea</taxon>
        <taxon>Thripidae</taxon>
        <taxon>Thrips</taxon>
    </lineage>
</organism>
<dbReference type="PANTHER" id="PTHR11440">
    <property type="entry name" value="LECITHIN-CHOLESTEROL ACYLTRANSFERASE-RELATED"/>
    <property type="match status" value="1"/>
</dbReference>
<sequence length="413" mass="46063">MLISVPRLGFLFFLTYAFGVGYFVSSAPAASGVVPVILIPGDGGSQLEAKLSKSQVVHYVCGKNTNDFFNIWLNLELLVPIVIDCWVDNIKLVYNATTRKTETPPGVVTRVPGFGNSSVVEWLDPSEASPGAYFKDIGNMLVGKGHNRNSSLRGAPYDFRRAPNEHQEFFIAFKSLVEETYSINGNVPVLLIAHSMGGPLTLVFLQQQTQAWKNKYIRALVTLSGAWGGSVKALKVFAVGDDLGSYVLRQSILREMQITSPSLSWLLPSSIFWKTTEVLVQSGTRNYTLNDLKDYFDDINYPTGWEMRKDVEQFSLNFSPPGVEVHCLHGYGVDTVDSMIFKPGKFPDGYPSFVYGDGDGTVNKRSLEGCVHWIGHQKQKVYHQTFPKVDHMQILTDANVLDYIQQLVTRKLK</sequence>
<protein>
    <submittedName>
        <fullName evidence="2">Phospholipase A2 group XV-like</fullName>
    </submittedName>
</protein>
<dbReference type="Pfam" id="PF02450">
    <property type="entry name" value="LCAT"/>
    <property type="match status" value="1"/>
</dbReference>
<dbReference type="OrthoDB" id="190846at2759"/>
<dbReference type="AlphaFoldDB" id="A0A6P8ZHB3"/>
<dbReference type="Proteomes" id="UP000515158">
    <property type="component" value="Unplaced"/>
</dbReference>
<dbReference type="RefSeq" id="XP_034231554.1">
    <property type="nucleotide sequence ID" value="XM_034375663.1"/>
</dbReference>
<evidence type="ECO:0000313" key="2">
    <source>
        <dbReference type="RefSeq" id="XP_034231554.1"/>
    </source>
</evidence>
<dbReference type="InterPro" id="IPR029058">
    <property type="entry name" value="AB_hydrolase_fold"/>
</dbReference>
<dbReference type="InParanoid" id="A0A6P8ZHB3"/>
<proteinExistence type="predicted"/>
<dbReference type="Gene3D" id="3.40.50.1820">
    <property type="entry name" value="alpha/beta hydrolase"/>
    <property type="match status" value="2"/>
</dbReference>
<reference evidence="2" key="1">
    <citation type="submission" date="2025-08" db="UniProtKB">
        <authorList>
            <consortium name="RefSeq"/>
        </authorList>
    </citation>
    <scope>IDENTIFICATION</scope>
    <source>
        <tissue evidence="2">Total insect</tissue>
    </source>
</reference>
<dbReference type="InterPro" id="IPR003386">
    <property type="entry name" value="LACT/PDAT_acylTrfase"/>
</dbReference>
<evidence type="ECO:0000313" key="1">
    <source>
        <dbReference type="Proteomes" id="UP000515158"/>
    </source>
</evidence>
<dbReference type="GeneID" id="117639771"/>